<feature type="region of interest" description="Disordered" evidence="1">
    <location>
        <begin position="1"/>
        <end position="76"/>
    </location>
</feature>
<gene>
    <name evidence="3" type="ORF">G4Z16_02840</name>
</gene>
<evidence type="ECO:0000313" key="4">
    <source>
        <dbReference type="Proteomes" id="UP000595046"/>
    </source>
</evidence>
<dbReference type="AlphaFoldDB" id="A0A7T1WQY3"/>
<name>A0A7T1WQY3_9ACTN</name>
<dbReference type="EMBL" id="CP048882">
    <property type="protein sequence ID" value="QPP05502.1"/>
    <property type="molecule type" value="Genomic_DNA"/>
</dbReference>
<evidence type="ECO:0000256" key="1">
    <source>
        <dbReference type="SAM" id="MobiDB-lite"/>
    </source>
</evidence>
<evidence type="ECO:0000259" key="2">
    <source>
        <dbReference type="Pfam" id="PF13298"/>
    </source>
</evidence>
<dbReference type="InterPro" id="IPR014144">
    <property type="entry name" value="LigD_PE_domain"/>
</dbReference>
<protein>
    <submittedName>
        <fullName evidence="3">3'-phosphoesterase</fullName>
    </submittedName>
</protein>
<sequence length="242" mass="26558">MSEKARKNTKEPRSRKNARSEETAKTRRGARSGKSGGSTRGTKGAEPDALRHYRGKRHFGRTAEPRGAETAPSEGRGGFVVQIHDASTMHFDFRLEVDGVLKSWSVPKGPSPDPREKRLAMPTEDHPLEYRDFEGVIAAGEYGAGTVIIWDEGTYRPISENFAEALRRGHATFWLEGGKLRGGYALTRFRGGGGDDGREAWLLVKEADARAAREGGTPDPQRARSARTRRTLKQVAAEEGAA</sequence>
<dbReference type="NCBIfam" id="TIGR02777">
    <property type="entry name" value="LigD_PE_dom"/>
    <property type="match status" value="1"/>
</dbReference>
<evidence type="ECO:0000313" key="3">
    <source>
        <dbReference type="EMBL" id="QPP05502.1"/>
    </source>
</evidence>
<feature type="region of interest" description="Disordered" evidence="1">
    <location>
        <begin position="103"/>
        <end position="123"/>
    </location>
</feature>
<proteinExistence type="predicted"/>
<feature type="compositionally biased region" description="Basic and acidic residues" evidence="1">
    <location>
        <begin position="1"/>
        <end position="25"/>
    </location>
</feature>
<keyword evidence="4" id="KW-1185">Reference proteome</keyword>
<dbReference type="PANTHER" id="PTHR39465:SF1">
    <property type="entry name" value="DNA LIGASE D 3'-PHOSPHOESTERASE DOMAIN-CONTAINING PROTEIN"/>
    <property type="match status" value="1"/>
</dbReference>
<organism evidence="3 4">
    <name type="scientific">Streptomyces bathyalis</name>
    <dbReference type="NCBI Taxonomy" id="2710756"/>
    <lineage>
        <taxon>Bacteria</taxon>
        <taxon>Bacillati</taxon>
        <taxon>Actinomycetota</taxon>
        <taxon>Actinomycetes</taxon>
        <taxon>Kitasatosporales</taxon>
        <taxon>Streptomycetaceae</taxon>
        <taxon>Streptomyces</taxon>
    </lineage>
</organism>
<feature type="domain" description="DNA ligase D 3'-phosphoesterase" evidence="2">
    <location>
        <begin position="82"/>
        <end position="188"/>
    </location>
</feature>
<dbReference type="Proteomes" id="UP000595046">
    <property type="component" value="Chromosome"/>
</dbReference>
<dbReference type="Pfam" id="PF13298">
    <property type="entry name" value="LigD_N"/>
    <property type="match status" value="1"/>
</dbReference>
<feature type="compositionally biased region" description="Basic and acidic residues" evidence="1">
    <location>
        <begin position="113"/>
        <end position="123"/>
    </location>
</feature>
<accession>A0A7T1WQY3</accession>
<dbReference type="RefSeq" id="WP_197349013.1">
    <property type="nucleotide sequence ID" value="NZ_CP048882.1"/>
</dbReference>
<reference evidence="4" key="1">
    <citation type="submission" date="2020-02" db="EMBL/GenBank/DDBJ databases">
        <title>Streptomyces sp. ASO4wet.</title>
        <authorList>
            <person name="Risdian C."/>
            <person name="Landwehr W."/>
            <person name="Schupp P."/>
            <person name="Wink J."/>
        </authorList>
    </citation>
    <scope>NUCLEOTIDE SEQUENCE [LARGE SCALE GENOMIC DNA]</scope>
    <source>
        <strain evidence="4">ASO4wet</strain>
    </source>
</reference>
<dbReference type="PANTHER" id="PTHR39465">
    <property type="entry name" value="DNA LIGASE D, 3'-PHOSPHOESTERASE DOMAIN"/>
    <property type="match status" value="1"/>
</dbReference>
<feature type="region of interest" description="Disordered" evidence="1">
    <location>
        <begin position="209"/>
        <end position="242"/>
    </location>
</feature>
<dbReference type="KEGG" id="sbat:G4Z16_02840"/>